<dbReference type="PANTHER" id="PTHR30244">
    <property type="entry name" value="TRANSAMINASE"/>
    <property type="match status" value="1"/>
</dbReference>
<dbReference type="InterPro" id="IPR015421">
    <property type="entry name" value="PyrdxlP-dep_Trfase_major"/>
</dbReference>
<evidence type="ECO:0000313" key="2">
    <source>
        <dbReference type="EMBL" id="VFR52341.1"/>
    </source>
</evidence>
<dbReference type="Gene3D" id="3.90.1150.10">
    <property type="entry name" value="Aspartate Aminotransferase, domain 1"/>
    <property type="match status" value="1"/>
</dbReference>
<organism evidence="2">
    <name type="scientific">plant metagenome</name>
    <dbReference type="NCBI Taxonomy" id="1297885"/>
    <lineage>
        <taxon>unclassified sequences</taxon>
        <taxon>metagenomes</taxon>
        <taxon>organismal metagenomes</taxon>
    </lineage>
</organism>
<dbReference type="EMBL" id="CAADIE010000003">
    <property type="protein sequence ID" value="VFR35458.1"/>
    <property type="molecule type" value="Genomic_DNA"/>
</dbReference>
<name>A0A484RRY0_9ZZZZ</name>
<dbReference type="EMBL" id="CAADIH010000042">
    <property type="protein sequence ID" value="VFR52341.1"/>
    <property type="molecule type" value="Genomic_DNA"/>
</dbReference>
<dbReference type="GO" id="GO:0008483">
    <property type="term" value="F:transaminase activity"/>
    <property type="evidence" value="ECO:0007669"/>
    <property type="project" value="TreeGrafter"/>
</dbReference>
<dbReference type="InterPro" id="IPR000653">
    <property type="entry name" value="DegT/StrS_aminotransferase"/>
</dbReference>
<dbReference type="PIRSF" id="PIRSF000390">
    <property type="entry name" value="PLP_StrS"/>
    <property type="match status" value="1"/>
</dbReference>
<dbReference type="Pfam" id="PF01041">
    <property type="entry name" value="DegT_DnrJ_EryC1"/>
    <property type="match status" value="1"/>
</dbReference>
<sequence>MSEASNRIHYTKPSITDLEVEYATDAARNGWGAQCYAYIHRFEALFKAHLGVRHAVATSSATGALHLGMAALGIGPGDEVILADTNWIASAAPIVHLGATPVFVDILPDSWCLDPAKVEAAITPRTKAILAVHLYGNLCDMAALLAIGQRHGLPVIEDAAEAIGSVYHGQRAGSMGVFGAFSFHGTKTVTTGEGGIFVTNDTQLYEAVLTLSNHGRDARQTKQFWPDMVGYKYKMSNIQAAIGCAQIERIEALIAGKRRVFEAYHAGLAGLAGVRLNPEPRGTRNGYWMPTAVFTPEQGITRERLQSAFSAEDIDARVFFHPLSSLPMFSPEPGNTHAWNLPARAINLPSYHDMSDDDLQRVIDVLRRVHAESRA</sequence>
<dbReference type="InterPro" id="IPR015422">
    <property type="entry name" value="PyrdxlP-dep_Trfase_small"/>
</dbReference>
<dbReference type="CDD" id="cd00616">
    <property type="entry name" value="AHBA_syn"/>
    <property type="match status" value="1"/>
</dbReference>
<protein>
    <submittedName>
        <fullName evidence="2">Perosamine synthetase</fullName>
    </submittedName>
</protein>
<gene>
    <name evidence="1" type="ORF">BER1_2118</name>
    <name evidence="2" type="ORF">BER2_2080</name>
</gene>
<dbReference type="PANTHER" id="PTHR30244:SF34">
    <property type="entry name" value="DTDP-4-AMINO-4,6-DIDEOXYGALACTOSE TRANSAMINASE"/>
    <property type="match status" value="1"/>
</dbReference>
<evidence type="ECO:0000313" key="1">
    <source>
        <dbReference type="EMBL" id="VFR35458.1"/>
    </source>
</evidence>
<dbReference type="SUPFAM" id="SSF53383">
    <property type="entry name" value="PLP-dependent transferases"/>
    <property type="match status" value="1"/>
</dbReference>
<dbReference type="Gene3D" id="3.40.640.10">
    <property type="entry name" value="Type I PLP-dependent aspartate aminotransferase-like (Major domain)"/>
    <property type="match status" value="1"/>
</dbReference>
<dbReference type="GO" id="GO:0030170">
    <property type="term" value="F:pyridoxal phosphate binding"/>
    <property type="evidence" value="ECO:0007669"/>
    <property type="project" value="TreeGrafter"/>
</dbReference>
<dbReference type="AlphaFoldDB" id="A0A484RRY0"/>
<reference evidence="2" key="1">
    <citation type="submission" date="2019-03" db="EMBL/GenBank/DDBJ databases">
        <authorList>
            <person name="Danneels B."/>
        </authorList>
    </citation>
    <scope>NUCLEOTIDE SEQUENCE</scope>
</reference>
<accession>A0A484RRY0</accession>
<dbReference type="InterPro" id="IPR015424">
    <property type="entry name" value="PyrdxlP-dep_Trfase"/>
</dbReference>
<dbReference type="GO" id="GO:0000271">
    <property type="term" value="P:polysaccharide biosynthetic process"/>
    <property type="evidence" value="ECO:0007669"/>
    <property type="project" value="TreeGrafter"/>
</dbReference>
<proteinExistence type="predicted"/>